<keyword evidence="4" id="KW-1185">Reference proteome</keyword>
<feature type="compositionally biased region" description="Polar residues" evidence="1">
    <location>
        <begin position="417"/>
        <end position="428"/>
    </location>
</feature>
<feature type="region of interest" description="Disordered" evidence="1">
    <location>
        <begin position="1018"/>
        <end position="1054"/>
    </location>
</feature>
<feature type="compositionally biased region" description="Acidic residues" evidence="1">
    <location>
        <begin position="397"/>
        <end position="412"/>
    </location>
</feature>
<name>A0A517LI98_9PEZI</name>
<dbReference type="SMART" id="SM00717">
    <property type="entry name" value="SANT"/>
    <property type="match status" value="7"/>
</dbReference>
<dbReference type="AlphaFoldDB" id="A0A517LI98"/>
<feature type="region of interest" description="Disordered" evidence="1">
    <location>
        <begin position="143"/>
        <end position="223"/>
    </location>
</feature>
<dbReference type="PROSITE" id="PS50090">
    <property type="entry name" value="MYB_LIKE"/>
    <property type="match status" value="4"/>
</dbReference>
<evidence type="ECO:0000259" key="2">
    <source>
        <dbReference type="PROSITE" id="PS50090"/>
    </source>
</evidence>
<evidence type="ECO:0000256" key="1">
    <source>
        <dbReference type="SAM" id="MobiDB-lite"/>
    </source>
</evidence>
<gene>
    <name evidence="3" type="ORF">FKW77_002323</name>
</gene>
<feature type="domain" description="Myb-like" evidence="2">
    <location>
        <begin position="679"/>
        <end position="731"/>
    </location>
</feature>
<sequence>MAGAQVFLAKIERQRWPVVKVPEELLTPEEKATQTGSYTVAVLAVERNELHWIDPYELVEASSRKIFDLRVTACRDGNEDLQHACKQIMEHETLTYWIQQYRSYQMAMHSQYGASPPLHTAELPSVDGDDELELVLRLSKEEYQRKTTSDQVNAGPSGTKRTRSSALETDMDDDRHSLPPSAKKSRKDDKTSSTGSSESSITLKDDSQSSKSSPNMERPPLSAEVRRLRDMGFMNRFSTHQQNEDGKNESVVRQAEIVPVSSSSASSVSPPAKPRPFFDTLANSTTFDEQKLEIDKTKKPMLECPTSRMGFQAEVWTVEQDAELLRLKERVKPTPSWLQIRDLLKKKFPDIHASRPNEHYDNVIKEGALTGSKIISASSYQARKAALAFLDKHEVDQSDDSDSEESEAEEVREDWIQGSSAVSSSTPWTTLEDAELLCMRERKTPTPSWQETADALNETFRERTADRPRTRDNVRHRFRYLTGNPRGSKAGTASRKAALALLDDCSSSSMKSKSGNFSTEDDIELVKLREEEMPGAAWVEVAEMFNSRMHVRPGYQARKEGSLYGRFELIRSKWRERGDGVSITMLEFVQDGGMLVNSSRWTSAQDDALAKFKKDMSGKSWFEVAKAFNNYGEKKGWPVRSSETIMVRFNKHLRVREDDQQIPYCTSTSSASVGSLRLWTPMEDKELLRLKKSMPDKTWIDVAMVYNHWLRTKGSSERSSKSLSDRYRRLLLRDKKLPLGVVADSSSTLSDSMPYSKAWTSPEDAELLRLRKKMPHESWSKVAAALMEQNRGRGWKERSSQSLCAQYELLMQQEKLSKQPTVIIIDDHEKPISLAPLVSRKFTAEEDGELIRLRKNMGDSLRWSIVADDFNKKFSHSPRSMSSLKSRYLDFLQDDAPLKPGNGSQRQNAVDELQQKGIERLVKAQESKFDSMTLKNFTAEEDSELILLTERFRGTARWGDICRDYNAKMPDVPRSPDSLSTRYRKFLQETAFEQLQGGENMRERALAVLRKRGIELQVDDPISDSSSEDDEDGAEDYDESSEEEDDDDEPEDKGTQVTILIGKENTPFTVPLSRIETNRYFLDDEYEEPTGGHIIQGHRWKSIKPKDFTPIHDFILHNEFDPHLDPSRKSLIGITTDAEHSTQLLRCAQVFVLARQLLMWDLAALAISKFKLLKKGAIYLLKAAELVFSEPVYDQEVDRMMRALLVEEVMKRYWDLVVSQPTNMQEVMKKSPLFEVALYERKIAVAKEKYDKMEWN</sequence>
<feature type="compositionally biased region" description="Acidic residues" evidence="1">
    <location>
        <begin position="1018"/>
        <end position="1051"/>
    </location>
</feature>
<dbReference type="Pfam" id="PF13921">
    <property type="entry name" value="Myb_DNA-bind_6"/>
    <property type="match status" value="2"/>
</dbReference>
<accession>A0A517LI98</accession>
<feature type="region of interest" description="Disordered" evidence="1">
    <location>
        <begin position="395"/>
        <end position="428"/>
    </location>
</feature>
<organism evidence="3 4">
    <name type="scientific">Venturia effusa</name>
    <dbReference type="NCBI Taxonomy" id="50376"/>
    <lineage>
        <taxon>Eukaryota</taxon>
        <taxon>Fungi</taxon>
        <taxon>Dikarya</taxon>
        <taxon>Ascomycota</taxon>
        <taxon>Pezizomycotina</taxon>
        <taxon>Dothideomycetes</taxon>
        <taxon>Pleosporomycetidae</taxon>
        <taxon>Venturiales</taxon>
        <taxon>Venturiaceae</taxon>
        <taxon>Venturia</taxon>
    </lineage>
</organism>
<proteinExistence type="predicted"/>
<dbReference type="Proteomes" id="UP000316270">
    <property type="component" value="Chromosome 13"/>
</dbReference>
<feature type="domain" description="Myb-like" evidence="2">
    <location>
        <begin position="597"/>
        <end position="653"/>
    </location>
</feature>
<feature type="compositionally biased region" description="Low complexity" evidence="1">
    <location>
        <begin position="192"/>
        <end position="202"/>
    </location>
</feature>
<evidence type="ECO:0000313" key="3">
    <source>
        <dbReference type="EMBL" id="QDS75363.1"/>
    </source>
</evidence>
<dbReference type="EMBL" id="CP042197">
    <property type="protein sequence ID" value="QDS75363.1"/>
    <property type="molecule type" value="Genomic_DNA"/>
</dbReference>
<feature type="domain" description="Myb-like" evidence="2">
    <location>
        <begin position="759"/>
        <end position="811"/>
    </location>
</feature>
<reference evidence="3 4" key="1">
    <citation type="submission" date="2019-07" db="EMBL/GenBank/DDBJ databases">
        <title>Finished genome of Venturia effusa.</title>
        <authorList>
            <person name="Young C.A."/>
            <person name="Cox M.P."/>
            <person name="Ganley A.R.D."/>
            <person name="David W.J."/>
        </authorList>
    </citation>
    <scope>NUCLEOTIDE SEQUENCE [LARGE SCALE GENOMIC DNA]</scope>
    <source>
        <strain evidence="4">albino</strain>
    </source>
</reference>
<dbReference type="OrthoDB" id="3934303at2759"/>
<evidence type="ECO:0000313" key="4">
    <source>
        <dbReference type="Proteomes" id="UP000316270"/>
    </source>
</evidence>
<dbReference type="InterPro" id="IPR001005">
    <property type="entry name" value="SANT/Myb"/>
</dbReference>
<feature type="domain" description="Myb-like" evidence="2">
    <location>
        <begin position="841"/>
        <end position="892"/>
    </location>
</feature>
<protein>
    <recommendedName>
        <fullName evidence="2">Myb-like domain-containing protein</fullName>
    </recommendedName>
</protein>